<evidence type="ECO:0000313" key="2">
    <source>
        <dbReference type="Proteomes" id="UP000026915"/>
    </source>
</evidence>
<evidence type="ECO:0000313" key="1">
    <source>
        <dbReference type="EMBL" id="EOX92217.1"/>
    </source>
</evidence>
<dbReference type="InParanoid" id="A0A061DIX3"/>
<name>A0A061DIX3_THECC</name>
<keyword evidence="2" id="KW-1185">Reference proteome</keyword>
<protein>
    <submittedName>
        <fullName evidence="1">Uncharacterized protein</fullName>
    </submittedName>
</protein>
<dbReference type="Gramene" id="EOX92217">
    <property type="protein sequence ID" value="EOX92217"/>
    <property type="gene ID" value="TCM_001198"/>
</dbReference>
<dbReference type="EMBL" id="CM001879">
    <property type="protein sequence ID" value="EOX92217.1"/>
    <property type="molecule type" value="Genomic_DNA"/>
</dbReference>
<proteinExistence type="predicted"/>
<dbReference type="AlphaFoldDB" id="A0A061DIX3"/>
<gene>
    <name evidence="1" type="ORF">TCM_001198</name>
</gene>
<sequence length="112" mass="12515">MFGACESQCCYLAQRIVACGLFICFIRLHTTVWTRSAQGCLGPVEIGGLLCDNKREVKVLFSKSIGEALVVFAASKWKDEFHLIIERIPLTWSMDEIICYSSLESKEGFAAD</sequence>
<dbReference type="Proteomes" id="UP000026915">
    <property type="component" value="Chromosome 1"/>
</dbReference>
<organism evidence="1 2">
    <name type="scientific">Theobroma cacao</name>
    <name type="common">Cacao</name>
    <name type="synonym">Cocoa</name>
    <dbReference type="NCBI Taxonomy" id="3641"/>
    <lineage>
        <taxon>Eukaryota</taxon>
        <taxon>Viridiplantae</taxon>
        <taxon>Streptophyta</taxon>
        <taxon>Embryophyta</taxon>
        <taxon>Tracheophyta</taxon>
        <taxon>Spermatophyta</taxon>
        <taxon>Magnoliopsida</taxon>
        <taxon>eudicotyledons</taxon>
        <taxon>Gunneridae</taxon>
        <taxon>Pentapetalae</taxon>
        <taxon>rosids</taxon>
        <taxon>malvids</taxon>
        <taxon>Malvales</taxon>
        <taxon>Malvaceae</taxon>
        <taxon>Byttnerioideae</taxon>
        <taxon>Theobroma</taxon>
    </lineage>
</organism>
<accession>A0A061DIX3</accession>
<dbReference type="HOGENOM" id="CLU_2150450_0_0_1"/>
<reference evidence="1 2" key="1">
    <citation type="journal article" date="2013" name="Genome Biol.">
        <title>The genome sequence of the most widely cultivated cacao type and its use to identify candidate genes regulating pod color.</title>
        <authorList>
            <person name="Motamayor J.C."/>
            <person name="Mockaitis K."/>
            <person name="Schmutz J."/>
            <person name="Haiminen N."/>
            <person name="Iii D.L."/>
            <person name="Cornejo O."/>
            <person name="Findley S.D."/>
            <person name="Zheng P."/>
            <person name="Utro F."/>
            <person name="Royaert S."/>
            <person name="Saski C."/>
            <person name="Jenkins J."/>
            <person name="Podicheti R."/>
            <person name="Zhao M."/>
            <person name="Scheffler B.E."/>
            <person name="Stack J.C."/>
            <person name="Feltus F.A."/>
            <person name="Mustiga G.M."/>
            <person name="Amores F."/>
            <person name="Phillips W."/>
            <person name="Marelli J.P."/>
            <person name="May G.D."/>
            <person name="Shapiro H."/>
            <person name="Ma J."/>
            <person name="Bustamante C.D."/>
            <person name="Schnell R.J."/>
            <person name="Main D."/>
            <person name="Gilbert D."/>
            <person name="Parida L."/>
            <person name="Kuhn D.N."/>
        </authorList>
    </citation>
    <scope>NUCLEOTIDE SEQUENCE [LARGE SCALE GENOMIC DNA]</scope>
    <source>
        <strain evidence="2">cv. Matina 1-6</strain>
    </source>
</reference>